<dbReference type="SUPFAM" id="SSF52266">
    <property type="entry name" value="SGNH hydrolase"/>
    <property type="match status" value="1"/>
</dbReference>
<name>A0A0F9YAG5_9ZZZZ</name>
<dbReference type="InterPro" id="IPR013830">
    <property type="entry name" value="SGNH_hydro"/>
</dbReference>
<comment type="caution">
    <text evidence="2">The sequence shown here is derived from an EMBL/GenBank/DDBJ whole genome shotgun (WGS) entry which is preliminary data.</text>
</comment>
<dbReference type="CDD" id="cd01830">
    <property type="entry name" value="XynE_like"/>
    <property type="match status" value="1"/>
</dbReference>
<evidence type="ECO:0000313" key="2">
    <source>
        <dbReference type="EMBL" id="KKO09022.1"/>
    </source>
</evidence>
<dbReference type="PANTHER" id="PTHR43784:SF2">
    <property type="entry name" value="GDSL-LIKE LIPASE_ACYLHYDROLASE, PUTATIVE (AFU_ORTHOLOGUE AFUA_2G00820)-RELATED"/>
    <property type="match status" value="1"/>
</dbReference>
<evidence type="ECO:0000259" key="1">
    <source>
        <dbReference type="Pfam" id="PF13472"/>
    </source>
</evidence>
<proteinExistence type="predicted"/>
<protein>
    <recommendedName>
        <fullName evidence="1">SGNH hydrolase-type esterase domain-containing protein</fullName>
    </recommendedName>
</protein>
<reference evidence="2" key="1">
    <citation type="journal article" date="2015" name="Nature">
        <title>Complex archaea that bridge the gap between prokaryotes and eukaryotes.</title>
        <authorList>
            <person name="Spang A."/>
            <person name="Saw J.H."/>
            <person name="Jorgensen S.L."/>
            <person name="Zaremba-Niedzwiedzka K."/>
            <person name="Martijn J."/>
            <person name="Lind A.E."/>
            <person name="van Eijk R."/>
            <person name="Schleper C."/>
            <person name="Guy L."/>
            <person name="Ettema T.J."/>
        </authorList>
    </citation>
    <scope>NUCLEOTIDE SEQUENCE</scope>
</reference>
<accession>A0A0F9YAG5</accession>
<dbReference type="AlphaFoldDB" id="A0A0F9YAG5"/>
<feature type="domain" description="SGNH hydrolase-type esterase" evidence="1">
    <location>
        <begin position="215"/>
        <end position="407"/>
    </location>
</feature>
<dbReference type="InterPro" id="IPR036514">
    <property type="entry name" value="SGNH_hydro_sf"/>
</dbReference>
<sequence length="420" mass="44881">MKLPPINYRLSAWLLIMTMVTGAGFNAVSAQDLNQSWVTAWAMSPSTLPPGMLPAETADHNEFDGQTLRLIAHVTAAGDTVRIRLSNSHGNQPLHIGAASIAEQSSGTGIDIATLQSLSFGDQTSIIIPRGATVFSDPLPFPVAAFSNLSISLYLPEPSGLPTTHRAAMQTSFVSESGDLTRAASMDDAHEITFWHYLTAIDVSGGEAVSTIVTVGDSITDGVGSTVDTNNRWPNLLALRLRNEAGMPTYAVANAGLSGNRVLHERSPMFGENLLARFERDVLALSNVSHIVLLEGINDMGMSVSMATDQQVSAGQIIAGYRQVAERARAHGIKVIGATLTPFEGAGYFSEAGEAKRETVNSWIRNSGFFDAVIDFESAVADENNPDRLPAEYTSDNLHPNDAGYAAMANSIDLSIFDQE</sequence>
<dbReference type="Pfam" id="PF13472">
    <property type="entry name" value="Lipase_GDSL_2"/>
    <property type="match status" value="1"/>
</dbReference>
<gene>
    <name evidence="2" type="ORF">LCGC14_0041410</name>
</gene>
<dbReference type="Gene3D" id="3.40.50.1110">
    <property type="entry name" value="SGNH hydrolase"/>
    <property type="match status" value="1"/>
</dbReference>
<dbReference type="InterPro" id="IPR053140">
    <property type="entry name" value="GDSL_Rv0518-like"/>
</dbReference>
<organism evidence="2">
    <name type="scientific">marine sediment metagenome</name>
    <dbReference type="NCBI Taxonomy" id="412755"/>
    <lineage>
        <taxon>unclassified sequences</taxon>
        <taxon>metagenomes</taxon>
        <taxon>ecological metagenomes</taxon>
    </lineage>
</organism>
<dbReference type="PANTHER" id="PTHR43784">
    <property type="entry name" value="GDSL-LIKE LIPASE/ACYLHYDROLASE, PUTATIVE (AFU_ORTHOLOGUE AFUA_2G00820)-RELATED"/>
    <property type="match status" value="1"/>
</dbReference>
<dbReference type="EMBL" id="LAZR01000008">
    <property type="protein sequence ID" value="KKO09022.1"/>
    <property type="molecule type" value="Genomic_DNA"/>
</dbReference>